<feature type="transmembrane region" description="Helical" evidence="1">
    <location>
        <begin position="21"/>
        <end position="39"/>
    </location>
</feature>
<gene>
    <name evidence="2" type="ORF">GA0070612_5883</name>
</gene>
<evidence type="ECO:0000256" key="1">
    <source>
        <dbReference type="SAM" id="Phobius"/>
    </source>
</evidence>
<keyword evidence="1" id="KW-0472">Membrane</keyword>
<accession>A0A1C4Z6E4</accession>
<evidence type="ECO:0000313" key="3">
    <source>
        <dbReference type="Proteomes" id="UP000198224"/>
    </source>
</evidence>
<dbReference type="EMBL" id="LT607409">
    <property type="protein sequence ID" value="SCF28560.1"/>
    <property type="molecule type" value="Genomic_DNA"/>
</dbReference>
<organism evidence="2 3">
    <name type="scientific">Micromonospora chokoriensis</name>
    <dbReference type="NCBI Taxonomy" id="356851"/>
    <lineage>
        <taxon>Bacteria</taxon>
        <taxon>Bacillati</taxon>
        <taxon>Actinomycetota</taxon>
        <taxon>Actinomycetes</taxon>
        <taxon>Micromonosporales</taxon>
        <taxon>Micromonosporaceae</taxon>
        <taxon>Micromonospora</taxon>
    </lineage>
</organism>
<keyword evidence="3" id="KW-1185">Reference proteome</keyword>
<name>A0A1C4Z6E4_9ACTN</name>
<dbReference type="Proteomes" id="UP000198224">
    <property type="component" value="Chromosome I"/>
</dbReference>
<proteinExistence type="predicted"/>
<dbReference type="AlphaFoldDB" id="A0A1C4Z6E4"/>
<evidence type="ECO:0000313" key="2">
    <source>
        <dbReference type="EMBL" id="SCF28560.1"/>
    </source>
</evidence>
<dbReference type="RefSeq" id="WP_088990830.1">
    <property type="nucleotide sequence ID" value="NZ_LT607409.1"/>
</dbReference>
<keyword evidence="1" id="KW-0812">Transmembrane</keyword>
<feature type="transmembrane region" description="Helical" evidence="1">
    <location>
        <begin position="51"/>
        <end position="69"/>
    </location>
</feature>
<keyword evidence="1" id="KW-1133">Transmembrane helix</keyword>
<feature type="transmembrane region" description="Helical" evidence="1">
    <location>
        <begin position="163"/>
        <end position="182"/>
    </location>
</feature>
<protein>
    <recommendedName>
        <fullName evidence="4">PH domain-containing protein</fullName>
    </recommendedName>
</protein>
<evidence type="ECO:0008006" key="4">
    <source>
        <dbReference type="Google" id="ProtNLM"/>
    </source>
</evidence>
<reference evidence="3" key="1">
    <citation type="submission" date="2016-06" db="EMBL/GenBank/DDBJ databases">
        <authorList>
            <person name="Varghese N."/>
            <person name="Submissions Spin"/>
        </authorList>
    </citation>
    <scope>NUCLEOTIDE SEQUENCE [LARGE SCALE GENOMIC DNA]</scope>
    <source>
        <strain evidence="3">DSM 45160</strain>
    </source>
</reference>
<sequence length="184" mass="20746">MAVDPIGRRGRDLVFSDSTDRWIGRLLLLFLVVALPREMSRPSLAGLPFDVGAAAFFAILGWLSFRMGFRLRLTARRDHFEVVNPLSVDRIDYRDVASIDRDLLSLRITLVSGQRVRAWGLSDSLLHTRGSKGQDLVDRLGAIADERQTANGSPRSRSRFPDWWMALALFALFSGAIVHRLMTH</sequence>